<evidence type="ECO:0000313" key="2">
    <source>
        <dbReference type="EMBL" id="CAJ2502263.1"/>
    </source>
</evidence>
<proteinExistence type="predicted"/>
<feature type="compositionally biased region" description="Basic and acidic residues" evidence="1">
    <location>
        <begin position="25"/>
        <end position="36"/>
    </location>
</feature>
<dbReference type="Proteomes" id="UP001295740">
    <property type="component" value="Unassembled WGS sequence"/>
</dbReference>
<protein>
    <submittedName>
        <fullName evidence="2">Uu.00g096570.m01.CDS01</fullName>
    </submittedName>
</protein>
<name>A0AAI8YF33_9PEZI</name>
<evidence type="ECO:0000313" key="3">
    <source>
        <dbReference type="Proteomes" id="UP001295740"/>
    </source>
</evidence>
<evidence type="ECO:0000256" key="1">
    <source>
        <dbReference type="SAM" id="MobiDB-lite"/>
    </source>
</evidence>
<accession>A0AAI8YF33</accession>
<dbReference type="EMBL" id="CAUWAG010000004">
    <property type="protein sequence ID" value="CAJ2502263.1"/>
    <property type="molecule type" value="Genomic_DNA"/>
</dbReference>
<organism evidence="2 3">
    <name type="scientific">Anthostomella pinea</name>
    <dbReference type="NCBI Taxonomy" id="933095"/>
    <lineage>
        <taxon>Eukaryota</taxon>
        <taxon>Fungi</taxon>
        <taxon>Dikarya</taxon>
        <taxon>Ascomycota</taxon>
        <taxon>Pezizomycotina</taxon>
        <taxon>Sordariomycetes</taxon>
        <taxon>Xylariomycetidae</taxon>
        <taxon>Xylariales</taxon>
        <taxon>Xylariaceae</taxon>
        <taxon>Anthostomella</taxon>
    </lineage>
</organism>
<reference evidence="2" key="1">
    <citation type="submission" date="2023-10" db="EMBL/GenBank/DDBJ databases">
        <authorList>
            <person name="Hackl T."/>
        </authorList>
    </citation>
    <scope>NUCLEOTIDE SEQUENCE</scope>
</reference>
<dbReference type="AlphaFoldDB" id="A0AAI8YF33"/>
<keyword evidence="3" id="KW-1185">Reference proteome</keyword>
<feature type="region of interest" description="Disordered" evidence="1">
    <location>
        <begin position="1"/>
        <end position="36"/>
    </location>
</feature>
<comment type="caution">
    <text evidence="2">The sequence shown here is derived from an EMBL/GenBank/DDBJ whole genome shotgun (WGS) entry which is preliminary data.</text>
</comment>
<gene>
    <name evidence="2" type="ORF">KHLLAP_LOCUS2731</name>
</gene>
<sequence>MDADLDSGLFGIQLSDSEASGDDTTTEKAPARDAQSEEAFLEVKKTYRVKVEDGEVWKKVKLPLGPQVTKPEAQALLNAVEELYLFGRFAEGARFVQTVLHGEDGKSGLDDDTRSTLRYYETKCAEKAGRNP</sequence>